<dbReference type="PANTHER" id="PTHR45856:SF6">
    <property type="entry name" value="OS07G0668700 PROTEIN"/>
    <property type="match status" value="1"/>
</dbReference>
<dbReference type="AlphaFoldDB" id="A0A811MVQ9"/>
<reference evidence="2" key="1">
    <citation type="submission" date="2020-10" db="EMBL/GenBank/DDBJ databases">
        <authorList>
            <person name="Han B."/>
            <person name="Lu T."/>
            <person name="Zhao Q."/>
            <person name="Huang X."/>
            <person name="Zhao Y."/>
        </authorList>
    </citation>
    <scope>NUCLEOTIDE SEQUENCE</scope>
</reference>
<dbReference type="GO" id="GO:0006629">
    <property type="term" value="P:lipid metabolic process"/>
    <property type="evidence" value="ECO:0007669"/>
    <property type="project" value="InterPro"/>
</dbReference>
<evidence type="ECO:0000313" key="2">
    <source>
        <dbReference type="EMBL" id="CAD6216750.1"/>
    </source>
</evidence>
<protein>
    <recommendedName>
        <fullName evidence="1">Fungal lipase-type domain-containing protein</fullName>
    </recommendedName>
</protein>
<dbReference type="InterPro" id="IPR002921">
    <property type="entry name" value="Fungal_lipase-type"/>
</dbReference>
<organism evidence="2 3">
    <name type="scientific">Miscanthus lutarioriparius</name>
    <dbReference type="NCBI Taxonomy" id="422564"/>
    <lineage>
        <taxon>Eukaryota</taxon>
        <taxon>Viridiplantae</taxon>
        <taxon>Streptophyta</taxon>
        <taxon>Embryophyta</taxon>
        <taxon>Tracheophyta</taxon>
        <taxon>Spermatophyta</taxon>
        <taxon>Magnoliopsida</taxon>
        <taxon>Liliopsida</taxon>
        <taxon>Poales</taxon>
        <taxon>Poaceae</taxon>
        <taxon>PACMAD clade</taxon>
        <taxon>Panicoideae</taxon>
        <taxon>Andropogonodae</taxon>
        <taxon>Andropogoneae</taxon>
        <taxon>Saccharinae</taxon>
        <taxon>Miscanthus</taxon>
    </lineage>
</organism>
<keyword evidence="3" id="KW-1185">Reference proteome</keyword>
<dbReference type="Proteomes" id="UP000604825">
    <property type="component" value="Unassembled WGS sequence"/>
</dbReference>
<proteinExistence type="predicted"/>
<dbReference type="PANTHER" id="PTHR45856">
    <property type="entry name" value="ALPHA/BETA-HYDROLASES SUPERFAMILY PROTEIN"/>
    <property type="match status" value="1"/>
</dbReference>
<dbReference type="OrthoDB" id="426718at2759"/>
<dbReference type="EMBL" id="CAJGYO010000003">
    <property type="protein sequence ID" value="CAD6216750.1"/>
    <property type="molecule type" value="Genomic_DNA"/>
</dbReference>
<evidence type="ECO:0000259" key="1">
    <source>
        <dbReference type="Pfam" id="PF01764"/>
    </source>
</evidence>
<feature type="domain" description="Fungal lipase-type" evidence="1">
    <location>
        <begin position="137"/>
        <end position="183"/>
    </location>
</feature>
<dbReference type="Gene3D" id="3.40.50.1820">
    <property type="entry name" value="alpha/beta hydrolase"/>
    <property type="match status" value="2"/>
</dbReference>
<dbReference type="Pfam" id="PF01764">
    <property type="entry name" value="Lipase_3"/>
    <property type="match status" value="1"/>
</dbReference>
<accession>A0A811MVQ9</accession>
<evidence type="ECO:0000313" key="3">
    <source>
        <dbReference type="Proteomes" id="UP000604825"/>
    </source>
</evidence>
<dbReference type="InterPro" id="IPR051218">
    <property type="entry name" value="Sec_MonoDiacylglyc_Lipase"/>
</dbReference>
<dbReference type="CDD" id="cd00519">
    <property type="entry name" value="Lipase_3"/>
    <property type="match status" value="1"/>
</dbReference>
<name>A0A811MVQ9_9POAL</name>
<dbReference type="InterPro" id="IPR029058">
    <property type="entry name" value="AB_hydrolase_fold"/>
</dbReference>
<gene>
    <name evidence="2" type="ORF">NCGR_LOCUS10922</name>
</gene>
<dbReference type="SUPFAM" id="SSF53474">
    <property type="entry name" value="alpha/beta-Hydrolases"/>
    <property type="match status" value="1"/>
</dbReference>
<comment type="caution">
    <text evidence="2">The sequence shown here is derived from an EMBL/GenBank/DDBJ whole genome shotgun (WGS) entry which is preliminary data.</text>
</comment>
<sequence>MEPGRQRGGSPTLAVCCFSWKRVACQAVSDHSFIYNHTLAKTLVEYASAVYMTDLTALFTWTCSRCNDLTQGFEMRSLIVDVENCLQAFVGVAHNLNSIIVAIRGTQENSVQNWIKDLIWKQLDLSYPNMPNAKMKLGSDSVQLMTFGQPRVGNAAFTSCFAKYVPNTIRVTHGHDIVPHLPPYFSFLPKLAYHHFPREVWVQDSDGNITEKICDDSGEDPDCCRCLSMFSLRIQDHFTYLGVDMEADDWSTCRIITAQSVRQFRQELAASNIIMTEHDIDVSIVEPSVQTDWSSSR</sequence>